<evidence type="ECO:0000256" key="9">
    <source>
        <dbReference type="ARBA" id="ARBA00023136"/>
    </source>
</evidence>
<dbReference type="Proteomes" id="UP000315344">
    <property type="component" value="Unassembled WGS sequence"/>
</dbReference>
<keyword evidence="7" id="KW-0408">Iron</keyword>
<evidence type="ECO:0000256" key="4">
    <source>
        <dbReference type="ARBA" id="ARBA00022452"/>
    </source>
</evidence>
<dbReference type="PANTHER" id="PTHR32552">
    <property type="entry name" value="FERRICHROME IRON RECEPTOR-RELATED"/>
    <property type="match status" value="1"/>
</dbReference>
<dbReference type="GO" id="GO:0015344">
    <property type="term" value="F:siderophore uptake transmembrane transporter activity"/>
    <property type="evidence" value="ECO:0007669"/>
    <property type="project" value="TreeGrafter"/>
</dbReference>
<evidence type="ECO:0000256" key="1">
    <source>
        <dbReference type="ARBA" id="ARBA00004571"/>
    </source>
</evidence>
<dbReference type="EMBL" id="VAFL01000017">
    <property type="protein sequence ID" value="TKW65016.1"/>
    <property type="molecule type" value="Genomic_DNA"/>
</dbReference>
<dbReference type="PANTHER" id="PTHR32552:SF82">
    <property type="entry name" value="FCUA PROTEIN"/>
    <property type="match status" value="1"/>
</dbReference>
<dbReference type="GO" id="GO:0009279">
    <property type="term" value="C:cell outer membrane"/>
    <property type="evidence" value="ECO:0007669"/>
    <property type="project" value="UniProtKB-SubCell"/>
</dbReference>
<keyword evidence="11 12" id="KW-0998">Cell outer membrane</keyword>
<keyword evidence="5" id="KW-0410">Iron transport</keyword>
<evidence type="ECO:0000256" key="5">
    <source>
        <dbReference type="ARBA" id="ARBA00022496"/>
    </source>
</evidence>
<dbReference type="Gene3D" id="3.55.50.30">
    <property type="match status" value="1"/>
</dbReference>
<evidence type="ECO:0000313" key="17">
    <source>
        <dbReference type="Proteomes" id="UP000315344"/>
    </source>
</evidence>
<dbReference type="InterPro" id="IPR011662">
    <property type="entry name" value="Secretin/TonB_short_N"/>
</dbReference>
<evidence type="ECO:0000259" key="15">
    <source>
        <dbReference type="SMART" id="SM00965"/>
    </source>
</evidence>
<dbReference type="SUPFAM" id="SSF56935">
    <property type="entry name" value="Porins"/>
    <property type="match status" value="1"/>
</dbReference>
<dbReference type="AlphaFoldDB" id="A0A533HZY0"/>
<keyword evidence="3 12" id="KW-0813">Transport</keyword>
<comment type="caution">
    <text evidence="16">The sequence shown here is derived from an EMBL/GenBank/DDBJ whole genome shotgun (WGS) entry which is preliminary data.</text>
</comment>
<dbReference type="InterPro" id="IPR010105">
    <property type="entry name" value="TonB_sidphr_rcpt"/>
</dbReference>
<comment type="similarity">
    <text evidence="2 12 13">Belongs to the TonB-dependent receptor family.</text>
</comment>
<dbReference type="InterPro" id="IPR036942">
    <property type="entry name" value="Beta-barrel_TonB_sf"/>
</dbReference>
<keyword evidence="10 16" id="KW-0675">Receptor</keyword>
<evidence type="ECO:0000313" key="16">
    <source>
        <dbReference type="EMBL" id="TKW65016.1"/>
    </source>
</evidence>
<dbReference type="Pfam" id="PF07715">
    <property type="entry name" value="Plug"/>
    <property type="match status" value="1"/>
</dbReference>
<accession>A0A533HZY0</accession>
<keyword evidence="6 12" id="KW-0812">Transmembrane</keyword>
<organism evidence="16 17">
    <name type="scientific">Paracoccus denitrificans</name>
    <dbReference type="NCBI Taxonomy" id="266"/>
    <lineage>
        <taxon>Bacteria</taxon>
        <taxon>Pseudomonadati</taxon>
        <taxon>Pseudomonadota</taxon>
        <taxon>Alphaproteobacteria</taxon>
        <taxon>Rhodobacterales</taxon>
        <taxon>Paracoccaceae</taxon>
        <taxon>Paracoccus</taxon>
    </lineage>
</organism>
<comment type="subcellular location">
    <subcellularLocation>
        <location evidence="1 12">Cell outer membrane</location>
        <topology evidence="1 12">Multi-pass membrane protein</topology>
    </subcellularLocation>
</comment>
<evidence type="ECO:0000256" key="3">
    <source>
        <dbReference type="ARBA" id="ARBA00022448"/>
    </source>
</evidence>
<reference evidence="16 17" key="1">
    <citation type="journal article" date="2017" name="Nat. Commun.">
        <title>In situ click chemistry generation of cyclooxygenase-2 inhibitors.</title>
        <authorList>
            <person name="Bhardwaj A."/>
            <person name="Kaur J."/>
            <person name="Wuest M."/>
            <person name="Wuest F."/>
        </authorList>
    </citation>
    <scope>NUCLEOTIDE SEQUENCE [LARGE SCALE GENOMIC DNA]</scope>
    <source>
        <strain evidence="16">S2_012_000_R3_94</strain>
    </source>
</reference>
<protein>
    <submittedName>
        <fullName evidence="16">TonB-dependent receptor</fullName>
    </submittedName>
</protein>
<keyword evidence="4 12" id="KW-1134">Transmembrane beta strand</keyword>
<evidence type="ECO:0000256" key="12">
    <source>
        <dbReference type="PROSITE-ProRule" id="PRU01360"/>
    </source>
</evidence>
<dbReference type="GO" id="GO:0015891">
    <property type="term" value="P:siderophore transport"/>
    <property type="evidence" value="ECO:0007669"/>
    <property type="project" value="InterPro"/>
</dbReference>
<feature type="domain" description="Secretin/TonB short N-terminal" evidence="15">
    <location>
        <begin position="67"/>
        <end position="118"/>
    </location>
</feature>
<keyword evidence="14" id="KW-0732">Signal</keyword>
<feature type="chain" id="PRO_5021802858" evidence="14">
    <location>
        <begin position="40"/>
        <end position="836"/>
    </location>
</feature>
<feature type="signal peptide" evidence="14">
    <location>
        <begin position="1"/>
        <end position="39"/>
    </location>
</feature>
<dbReference type="InterPro" id="IPR012910">
    <property type="entry name" value="Plug_dom"/>
</dbReference>
<evidence type="ECO:0000256" key="13">
    <source>
        <dbReference type="RuleBase" id="RU003357"/>
    </source>
</evidence>
<keyword evidence="8 13" id="KW-0798">TonB box</keyword>
<evidence type="ECO:0000256" key="14">
    <source>
        <dbReference type="SAM" id="SignalP"/>
    </source>
</evidence>
<keyword evidence="5" id="KW-0406">Ion transport</keyword>
<dbReference type="Gene3D" id="2.40.170.20">
    <property type="entry name" value="TonB-dependent receptor, beta-barrel domain"/>
    <property type="match status" value="1"/>
</dbReference>
<dbReference type="GO" id="GO:0038023">
    <property type="term" value="F:signaling receptor activity"/>
    <property type="evidence" value="ECO:0007669"/>
    <property type="project" value="InterPro"/>
</dbReference>
<dbReference type="InterPro" id="IPR039426">
    <property type="entry name" value="TonB-dep_rcpt-like"/>
</dbReference>
<dbReference type="SMART" id="SM00965">
    <property type="entry name" value="STN"/>
    <property type="match status" value="1"/>
</dbReference>
<dbReference type="CDD" id="cd01347">
    <property type="entry name" value="ligand_gated_channel"/>
    <property type="match status" value="1"/>
</dbReference>
<proteinExistence type="inferred from homology"/>
<dbReference type="Pfam" id="PF07660">
    <property type="entry name" value="STN"/>
    <property type="match status" value="1"/>
</dbReference>
<dbReference type="NCBIfam" id="TIGR01783">
    <property type="entry name" value="TonB-siderophor"/>
    <property type="match status" value="1"/>
</dbReference>
<dbReference type="Pfam" id="PF00593">
    <property type="entry name" value="TonB_dep_Rec_b-barrel"/>
    <property type="match status" value="1"/>
</dbReference>
<evidence type="ECO:0000256" key="10">
    <source>
        <dbReference type="ARBA" id="ARBA00023170"/>
    </source>
</evidence>
<dbReference type="Gene3D" id="2.170.130.10">
    <property type="entry name" value="TonB-dependent receptor, plug domain"/>
    <property type="match status" value="1"/>
</dbReference>
<evidence type="ECO:0000256" key="8">
    <source>
        <dbReference type="ARBA" id="ARBA00023077"/>
    </source>
</evidence>
<name>A0A533HZY0_PARDE</name>
<sequence>MMHMSAMTKLRSRTARVVLRTLMASAALSYGVGFSAAKAQTAQQVSLSIPAGPLDSALTQFGEATGLQLVYDSGVTSGQSTAGVSGAVSRDAALSQLLSGTGLSYSFTGPNSVTIIAPAAASSAAAPETAALQDGTIVLDTVVLRAGSGNSTLGAPAPAYAGGQVATGGQLGMLGERDIMDTPFSQTNYTRETIANQQARTVNEVLSIDPSIIVNNSGNRSDAETIRGFQTVTSNGTRSLNGLPGLAPIEFPSADFLERVEVLKGPSALLNGMSAKGGGTVGGAVNLTSKQATDEPLTRITSRYASDSVTGGHVDISRRYGANKEFGLRFNGSFDAGDSSVDGQWVRSGLGALALDYRGDRFRVAADLAYQRQEESPRANYVILRSVITTLPDVPDAPDVDTRLFPTWEEGRSETKLGMIRGEFDITDNVTAYAAFGSQRFERRFSVAGPATLQGEDGSYTIQPWVQKTDYDVDAVQAGLRATVNTGAVEHSLGFNLSRNDYEERSAYWIGERTDAGTLDDPFYPARPELGDPGDTRISNESTISSAAFADTMSFQDGRILVTAGLRYQKVETKNYSSSTGELTTSYDSDKWSPSIGVVYKPRENISVYANYIEGLEPGTTVSEYYANAGEVFEPYASEQYEIGAKFDWGRFTTTIAAFQITQPSAISIPDEDGGLPRLALNGEQRNRGVEISGFGELTDDLRLLGGVTLLDAKQKNTADGIYDGERAASAPKFRAVLGAEWDTPFADGLTLTGRITHTSDQVVVNNRPDLKIPSWTQVDLGARYEFETAGLDNPATLRLNVDNVFNESYWKAPFSSGMLHLSEPRTFRASLSYDF</sequence>
<dbReference type="PROSITE" id="PS52016">
    <property type="entry name" value="TONB_DEPENDENT_REC_3"/>
    <property type="match status" value="1"/>
</dbReference>
<gene>
    <name evidence="16" type="ORF">DI616_16720</name>
</gene>
<evidence type="ECO:0000256" key="2">
    <source>
        <dbReference type="ARBA" id="ARBA00009810"/>
    </source>
</evidence>
<dbReference type="InterPro" id="IPR037066">
    <property type="entry name" value="Plug_dom_sf"/>
</dbReference>
<evidence type="ECO:0000256" key="6">
    <source>
        <dbReference type="ARBA" id="ARBA00022692"/>
    </source>
</evidence>
<keyword evidence="9 12" id="KW-0472">Membrane</keyword>
<evidence type="ECO:0000256" key="11">
    <source>
        <dbReference type="ARBA" id="ARBA00023237"/>
    </source>
</evidence>
<evidence type="ECO:0000256" key="7">
    <source>
        <dbReference type="ARBA" id="ARBA00023004"/>
    </source>
</evidence>
<dbReference type="InterPro" id="IPR000531">
    <property type="entry name" value="Beta-barrel_TonB"/>
</dbReference>